<accession>A0A2H4PZN8</accession>
<dbReference type="SUPFAM" id="SSF63882">
    <property type="entry name" value="MoeA N-terminal region -like"/>
    <property type="match status" value="1"/>
</dbReference>
<dbReference type="Gene3D" id="3.40.980.10">
    <property type="entry name" value="MoaB/Mog-like domain"/>
    <property type="match status" value="1"/>
</dbReference>
<dbReference type="InterPro" id="IPR036425">
    <property type="entry name" value="MoaB/Mog-like_dom_sf"/>
</dbReference>
<dbReference type="PROSITE" id="PS01079">
    <property type="entry name" value="MOCF_BIOSYNTHESIS_2"/>
    <property type="match status" value="1"/>
</dbReference>
<organism evidence="4 5">
    <name type="scientific">Halohasta litchfieldiae</name>
    <dbReference type="NCBI Taxonomy" id="1073996"/>
    <lineage>
        <taxon>Archaea</taxon>
        <taxon>Methanobacteriati</taxon>
        <taxon>Methanobacteriota</taxon>
        <taxon>Stenosarchaea group</taxon>
        <taxon>Halobacteria</taxon>
        <taxon>Halobacteriales</taxon>
        <taxon>Haloferacaceae</taxon>
        <taxon>Halohasta</taxon>
    </lineage>
</organism>
<dbReference type="InterPro" id="IPR024370">
    <property type="entry name" value="PBP_domain"/>
</dbReference>
<dbReference type="GO" id="GO:0006777">
    <property type="term" value="P:Mo-molybdopterin cofactor biosynthetic process"/>
    <property type="evidence" value="ECO:0007669"/>
    <property type="project" value="UniProtKB-KW"/>
</dbReference>
<dbReference type="InterPro" id="IPR036688">
    <property type="entry name" value="MoeA_C_domain_IV_sf"/>
</dbReference>
<dbReference type="SUPFAM" id="SSF53218">
    <property type="entry name" value="Molybdenum cofactor biosynthesis proteins"/>
    <property type="match status" value="1"/>
</dbReference>
<protein>
    <submittedName>
        <fullName evidence="4">Molybdopterin molybdochelatase</fullName>
    </submittedName>
</protein>
<accession>A0A1H6V3R1</accession>
<feature type="domain" description="MoaB/Mog" evidence="3">
    <location>
        <begin position="192"/>
        <end position="336"/>
    </location>
</feature>
<dbReference type="SUPFAM" id="SSF53850">
    <property type="entry name" value="Periplasmic binding protein-like II"/>
    <property type="match status" value="1"/>
</dbReference>
<dbReference type="PANTHER" id="PTHR10192:SF5">
    <property type="entry name" value="GEPHYRIN"/>
    <property type="match status" value="1"/>
</dbReference>
<dbReference type="NCBIfam" id="NF011068">
    <property type="entry name" value="PRK14498.1"/>
    <property type="match status" value="1"/>
</dbReference>
<proteinExistence type="predicted"/>
<dbReference type="EMBL" id="FNYR01000015">
    <property type="protein sequence ID" value="SEI99259.1"/>
    <property type="molecule type" value="Genomic_DNA"/>
</dbReference>
<gene>
    <name evidence="4" type="ORF">SAMN05444271_11523</name>
</gene>
<evidence type="ECO:0000256" key="2">
    <source>
        <dbReference type="ARBA" id="ARBA00023150"/>
    </source>
</evidence>
<dbReference type="InterPro" id="IPR005111">
    <property type="entry name" value="MoeA_C_domain_IV"/>
</dbReference>
<dbReference type="NCBIfam" id="TIGR00177">
    <property type="entry name" value="molyb_syn"/>
    <property type="match status" value="1"/>
</dbReference>
<dbReference type="Gene3D" id="3.90.105.10">
    <property type="entry name" value="Molybdopterin biosynthesis moea protein, domain 2"/>
    <property type="match status" value="1"/>
</dbReference>
<dbReference type="Gene3D" id="2.170.190.11">
    <property type="entry name" value="Molybdopterin biosynthesis moea protein, domain 3"/>
    <property type="match status" value="1"/>
</dbReference>
<dbReference type="GO" id="GO:0061599">
    <property type="term" value="F:molybdopterin molybdotransferase activity"/>
    <property type="evidence" value="ECO:0007669"/>
    <property type="project" value="TreeGrafter"/>
</dbReference>
<dbReference type="InterPro" id="IPR005110">
    <property type="entry name" value="MoeA_linker/N"/>
</dbReference>
<dbReference type="Gene3D" id="2.40.340.10">
    <property type="entry name" value="MoeA, C-terminal, domain IV"/>
    <property type="match status" value="1"/>
</dbReference>
<dbReference type="CDD" id="cd00887">
    <property type="entry name" value="MoeA"/>
    <property type="match status" value="1"/>
</dbReference>
<dbReference type="Proteomes" id="UP000198888">
    <property type="component" value="Unassembled WGS sequence"/>
</dbReference>
<dbReference type="KEGG" id="hae:halTADL_0722"/>
<comment type="pathway">
    <text evidence="1">Cofactor biosynthesis; molybdopterin biosynthesis.</text>
</comment>
<dbReference type="AlphaFoldDB" id="A0A1H6V3R1"/>
<dbReference type="OrthoDB" id="31371at2157"/>
<dbReference type="UniPathway" id="UPA00344"/>
<evidence type="ECO:0000313" key="4">
    <source>
        <dbReference type="EMBL" id="SEI99259.1"/>
    </source>
</evidence>
<dbReference type="NCBIfam" id="NF045515">
    <property type="entry name" value="Glp_gephyrin"/>
    <property type="match status" value="1"/>
</dbReference>
<dbReference type="Pfam" id="PF03454">
    <property type="entry name" value="MoeA_C"/>
    <property type="match status" value="1"/>
</dbReference>
<dbReference type="Pfam" id="PF00994">
    <property type="entry name" value="MoCF_biosynth"/>
    <property type="match status" value="1"/>
</dbReference>
<dbReference type="GO" id="GO:0005737">
    <property type="term" value="C:cytoplasm"/>
    <property type="evidence" value="ECO:0007669"/>
    <property type="project" value="TreeGrafter"/>
</dbReference>
<dbReference type="PANTHER" id="PTHR10192">
    <property type="entry name" value="MOLYBDOPTERIN BIOSYNTHESIS PROTEIN"/>
    <property type="match status" value="1"/>
</dbReference>
<dbReference type="InterPro" id="IPR036135">
    <property type="entry name" value="MoeA_linker/N_sf"/>
</dbReference>
<dbReference type="RefSeq" id="WP_089672848.1">
    <property type="nucleotide sequence ID" value="NZ_CP024845.1"/>
</dbReference>
<reference evidence="4 5" key="1">
    <citation type="submission" date="2016-10" db="EMBL/GenBank/DDBJ databases">
        <authorList>
            <person name="de Groot N.N."/>
        </authorList>
    </citation>
    <scope>NUCLEOTIDE SEQUENCE [LARGE SCALE GENOMIC DNA]</scope>
    <source>
        <strain evidence="4 5">DSM 22187</strain>
    </source>
</reference>
<dbReference type="InterPro" id="IPR008284">
    <property type="entry name" value="MoCF_biosynth_CS"/>
</dbReference>
<dbReference type="SUPFAM" id="SSF63867">
    <property type="entry name" value="MoeA C-terminal domain-like"/>
    <property type="match status" value="1"/>
</dbReference>
<dbReference type="FunFam" id="2.170.190.11:FF:000001">
    <property type="entry name" value="Molybdopterin molybdenumtransferase"/>
    <property type="match status" value="1"/>
</dbReference>
<sequence>MSRKQFRTLADPDEARETIDSLALGGGTEVVDLTEAHGRVLAERVDAAVDVPGFDRAAMDGYAVKARDTFGADESDPVELDLAGTVHAGEEPNVTVDSGSCVEISTGAVMPPGADAVVVVERTDETTRPDGETRIRIRTSVTPGDSVMVAGADIAAGARALGPGRKITPREIGLLSALGVDSVSVVAEPTVGIISTGDELVRPGEELNSNRGEIYDVNSYTIAAGVEAAGGEAVVYPHAGDDIEELERLLRQAADECDLVLSSGSTSASAVDVIYDVIEDRGELLLHGVSVKPGKPMLVGRLDQSNGGQSAYIGLPGYPVSALTIFRTFVAPALREATGQPEPATATMAGEMAVEARSEEGRLRLLSVGVLEDGSGSRLVYPVDKGSGATTSLVEADGVVAIDPDTDYLSAGESVTVQLFSPDVEPPALLGIGEDDPALNELLDHLGPVRYLSPGSREGLRRLRDGLPDLAVVAGPVDRDVEAVSVGGWHREWGLLVPEGNPDNIEELEDLVDRDLRFVNRDTNSGLRTSLSNALAEVAEERDISRHSLVEAIDGFEASVKAVESPARRVIEGRAAVGLGLRTTADKLDLGFVSLGDQSVDVLVNPERTEKEAVDRLRSELDDLPDHCSSLSGYRFAGE</sequence>
<dbReference type="InterPro" id="IPR001453">
    <property type="entry name" value="MoaB/Mog_dom"/>
</dbReference>
<dbReference type="InterPro" id="IPR038987">
    <property type="entry name" value="MoeA-like"/>
</dbReference>
<dbReference type="STRING" id="1073996.SAMN05444271_11523"/>
<dbReference type="GeneID" id="35001538"/>
<keyword evidence="2" id="KW-0501">Molybdenum cofactor biosynthesis</keyword>
<evidence type="ECO:0000259" key="3">
    <source>
        <dbReference type="SMART" id="SM00852"/>
    </source>
</evidence>
<keyword evidence="5" id="KW-1185">Reference proteome</keyword>
<name>A0A1H6V3R1_9EURY</name>
<evidence type="ECO:0000256" key="1">
    <source>
        <dbReference type="ARBA" id="ARBA00005046"/>
    </source>
</evidence>
<dbReference type="Gene3D" id="3.40.190.10">
    <property type="entry name" value="Periplasmic binding protein-like II"/>
    <property type="match status" value="1"/>
</dbReference>
<dbReference type="Pfam" id="PF12727">
    <property type="entry name" value="PBP_like"/>
    <property type="match status" value="1"/>
</dbReference>
<dbReference type="Pfam" id="PF03453">
    <property type="entry name" value="MoeA_N"/>
    <property type="match status" value="1"/>
</dbReference>
<dbReference type="SMART" id="SM00852">
    <property type="entry name" value="MoCF_biosynth"/>
    <property type="match status" value="1"/>
</dbReference>
<evidence type="ECO:0000313" key="5">
    <source>
        <dbReference type="Proteomes" id="UP000198888"/>
    </source>
</evidence>